<dbReference type="InterPro" id="IPR000192">
    <property type="entry name" value="Aminotrans_V_dom"/>
</dbReference>
<proteinExistence type="predicted"/>
<protein>
    <recommendedName>
        <fullName evidence="1">Aminotransferase class V domain-containing protein</fullName>
    </recommendedName>
</protein>
<dbReference type="InterPro" id="IPR015424">
    <property type="entry name" value="PyrdxlP-dep_Trfase"/>
</dbReference>
<sequence>MTIPLDIELECRSRFSALRSGYVFADNAGGSQCLDDVVHRLSDYLLNTNVQLGADYSVSEVSTKRVFEEGPAAATALFNAESPHEIAFGSSSTMLVRNLASAMEEDCQPGEEIIITGEHEANVGPWVRLAERRQLTVKIWQHRPTNPENPFSVSLHTDDLVDLISPKTRLVAFTACSNILGELVDVKKVAQIVRKQAAEKGARKTEMCVDCVAYAPHRRVDVRDWDVEYAFFSYYKVYGPHTSVLYTRLAATSSLTSQMHYFFGSQLQGAEKLQPGGPGYELTYASTGVLPYFLALGTTTLTDGESDEAKLKRAFERIAAQEEALMLPLIDFLVSKKDRGVRIVGLESADRTIRAPTISFVIVREGTVESRITSKEVVARFDAAGKVGIRYGHFYAHRLITKLGINPDDGVVRISLVHYNTVEEVNRLVEILAGVVG</sequence>
<gene>
    <name evidence="2" type="ORF">BOTBODRAFT_36490</name>
</gene>
<feature type="domain" description="Aminotransferase class V" evidence="1">
    <location>
        <begin position="23"/>
        <end position="428"/>
    </location>
</feature>
<evidence type="ECO:0000313" key="3">
    <source>
        <dbReference type="Proteomes" id="UP000027195"/>
    </source>
</evidence>
<dbReference type="InterPro" id="IPR015422">
    <property type="entry name" value="PyrdxlP-dep_Trfase_small"/>
</dbReference>
<evidence type="ECO:0000313" key="2">
    <source>
        <dbReference type="EMBL" id="KDQ10216.1"/>
    </source>
</evidence>
<dbReference type="HOGENOM" id="CLU_003433_2_2_1"/>
<dbReference type="STRING" id="930990.A0A067MF41"/>
<dbReference type="Pfam" id="PF00266">
    <property type="entry name" value="Aminotran_5"/>
    <property type="match status" value="1"/>
</dbReference>
<evidence type="ECO:0000259" key="1">
    <source>
        <dbReference type="Pfam" id="PF00266"/>
    </source>
</evidence>
<dbReference type="PANTHER" id="PTHR43586:SF21">
    <property type="entry name" value="PYRIDOXAL PHOSPHATE (PLP)-DEPENDENT ASPARTATE AMINOTRANSFERASE SUPERFAMILY"/>
    <property type="match status" value="1"/>
</dbReference>
<dbReference type="InParanoid" id="A0A067MF41"/>
<keyword evidence="3" id="KW-1185">Reference proteome</keyword>
<dbReference type="Gene3D" id="3.90.1150.10">
    <property type="entry name" value="Aspartate Aminotransferase, domain 1"/>
    <property type="match status" value="1"/>
</dbReference>
<dbReference type="Proteomes" id="UP000027195">
    <property type="component" value="Unassembled WGS sequence"/>
</dbReference>
<dbReference type="PANTHER" id="PTHR43586">
    <property type="entry name" value="CYSTEINE DESULFURASE"/>
    <property type="match status" value="1"/>
</dbReference>
<dbReference type="AlphaFoldDB" id="A0A067MF41"/>
<dbReference type="OrthoDB" id="420046at2759"/>
<dbReference type="EMBL" id="KL198070">
    <property type="protein sequence ID" value="KDQ10216.1"/>
    <property type="molecule type" value="Genomic_DNA"/>
</dbReference>
<accession>A0A067MF41</accession>
<dbReference type="InterPro" id="IPR015421">
    <property type="entry name" value="PyrdxlP-dep_Trfase_major"/>
</dbReference>
<organism evidence="2 3">
    <name type="scientific">Botryobasidium botryosum (strain FD-172 SS1)</name>
    <dbReference type="NCBI Taxonomy" id="930990"/>
    <lineage>
        <taxon>Eukaryota</taxon>
        <taxon>Fungi</taxon>
        <taxon>Dikarya</taxon>
        <taxon>Basidiomycota</taxon>
        <taxon>Agaricomycotina</taxon>
        <taxon>Agaricomycetes</taxon>
        <taxon>Cantharellales</taxon>
        <taxon>Botryobasidiaceae</taxon>
        <taxon>Botryobasidium</taxon>
    </lineage>
</organism>
<dbReference type="SUPFAM" id="SSF53383">
    <property type="entry name" value="PLP-dependent transferases"/>
    <property type="match status" value="1"/>
</dbReference>
<name>A0A067MF41_BOTB1</name>
<dbReference type="Gene3D" id="3.40.640.10">
    <property type="entry name" value="Type I PLP-dependent aspartate aminotransferase-like (Major domain)"/>
    <property type="match status" value="1"/>
</dbReference>
<reference evidence="3" key="1">
    <citation type="journal article" date="2014" name="Proc. Natl. Acad. Sci. U.S.A.">
        <title>Extensive sampling of basidiomycete genomes demonstrates inadequacy of the white-rot/brown-rot paradigm for wood decay fungi.</title>
        <authorList>
            <person name="Riley R."/>
            <person name="Salamov A.A."/>
            <person name="Brown D.W."/>
            <person name="Nagy L.G."/>
            <person name="Floudas D."/>
            <person name="Held B.W."/>
            <person name="Levasseur A."/>
            <person name="Lombard V."/>
            <person name="Morin E."/>
            <person name="Otillar R."/>
            <person name="Lindquist E.A."/>
            <person name="Sun H."/>
            <person name="LaButti K.M."/>
            <person name="Schmutz J."/>
            <person name="Jabbour D."/>
            <person name="Luo H."/>
            <person name="Baker S.E."/>
            <person name="Pisabarro A.G."/>
            <person name="Walton J.D."/>
            <person name="Blanchette R.A."/>
            <person name="Henrissat B."/>
            <person name="Martin F."/>
            <person name="Cullen D."/>
            <person name="Hibbett D.S."/>
            <person name="Grigoriev I.V."/>
        </authorList>
    </citation>
    <scope>NUCLEOTIDE SEQUENCE [LARGE SCALE GENOMIC DNA]</scope>
    <source>
        <strain evidence="3">FD-172 SS1</strain>
    </source>
</reference>